<dbReference type="Pfam" id="PF00817">
    <property type="entry name" value="IMS"/>
    <property type="match status" value="1"/>
</dbReference>
<evidence type="ECO:0000256" key="10">
    <source>
        <dbReference type="ARBA" id="ARBA00023204"/>
    </source>
</evidence>
<dbReference type="HAMAP" id="MF_01113">
    <property type="entry name" value="DNApol_IV"/>
    <property type="match status" value="1"/>
</dbReference>
<keyword evidence="8 12" id="KW-0460">Magnesium</keyword>
<comment type="function">
    <text evidence="12">Poorly processive, error-prone DNA polymerase involved in untargeted mutagenesis. Copies undamaged DNA at stalled replication forks, which arise in vivo from mismatched or misaligned primer ends. These misaligned primers can be extended by PolIV. Exhibits no 3'-5' exonuclease (proofreading) activity. May be involved in translesional synthesis, in conjunction with the beta clamp from PolIII.</text>
</comment>
<dbReference type="PANTHER" id="PTHR11076">
    <property type="entry name" value="DNA REPAIR POLYMERASE UMUC / TRANSFERASE FAMILY MEMBER"/>
    <property type="match status" value="1"/>
</dbReference>
<comment type="cofactor">
    <cofactor evidence="12">
        <name>Mg(2+)</name>
        <dbReference type="ChEBI" id="CHEBI:18420"/>
    </cofactor>
    <text evidence="12">Binds 2 magnesium ions per subunit.</text>
</comment>
<dbReference type="InterPro" id="IPR036775">
    <property type="entry name" value="DNA_pol_Y-fam_lit_finger_sf"/>
</dbReference>
<dbReference type="Gene3D" id="3.30.70.270">
    <property type="match status" value="1"/>
</dbReference>
<comment type="subunit">
    <text evidence="12">Monomer.</text>
</comment>
<keyword evidence="12" id="KW-0963">Cytoplasm</keyword>
<evidence type="ECO:0000256" key="12">
    <source>
        <dbReference type="HAMAP-Rule" id="MF_01113"/>
    </source>
</evidence>
<dbReference type="SUPFAM" id="SSF56672">
    <property type="entry name" value="DNA/RNA polymerases"/>
    <property type="match status" value="1"/>
</dbReference>
<dbReference type="Proteomes" id="UP000248066">
    <property type="component" value="Unassembled WGS sequence"/>
</dbReference>
<evidence type="ECO:0000256" key="9">
    <source>
        <dbReference type="ARBA" id="ARBA00022932"/>
    </source>
</evidence>
<feature type="active site" evidence="12">
    <location>
        <position position="121"/>
    </location>
</feature>
<dbReference type="GO" id="GO:0003887">
    <property type="term" value="F:DNA-directed DNA polymerase activity"/>
    <property type="evidence" value="ECO:0007669"/>
    <property type="project" value="UniProtKB-UniRule"/>
</dbReference>
<keyword evidence="12" id="KW-0238">DNA-binding</keyword>
<dbReference type="InterPro" id="IPR043128">
    <property type="entry name" value="Rev_trsase/Diguanyl_cyclase"/>
</dbReference>
<feature type="site" description="Substrate discrimination" evidence="12">
    <location>
        <position position="29"/>
    </location>
</feature>
<dbReference type="OrthoDB" id="9808813at2"/>
<dbReference type="InterPro" id="IPR022880">
    <property type="entry name" value="DNApol_IV"/>
</dbReference>
<evidence type="ECO:0000256" key="6">
    <source>
        <dbReference type="ARBA" id="ARBA00022723"/>
    </source>
</evidence>
<keyword evidence="7 12" id="KW-0227">DNA damage</keyword>
<feature type="binding site" evidence="12">
    <location>
        <position position="120"/>
    </location>
    <ligand>
        <name>Mg(2+)</name>
        <dbReference type="ChEBI" id="CHEBI:18420"/>
    </ligand>
</feature>
<evidence type="ECO:0000256" key="8">
    <source>
        <dbReference type="ARBA" id="ARBA00022842"/>
    </source>
</evidence>
<gene>
    <name evidence="12" type="primary">dinB</name>
    <name evidence="14" type="ORF">CR205_08135</name>
</gene>
<comment type="subcellular location">
    <subcellularLocation>
        <location evidence="12">Cytoplasm</location>
    </subcellularLocation>
</comment>
<keyword evidence="5 12" id="KW-0235">DNA replication</keyword>
<dbReference type="PROSITE" id="PS50173">
    <property type="entry name" value="UMUC"/>
    <property type="match status" value="1"/>
</dbReference>
<dbReference type="SUPFAM" id="SSF100879">
    <property type="entry name" value="Lesion bypass DNA polymerase (Y-family), little finger domain"/>
    <property type="match status" value="1"/>
</dbReference>
<dbReference type="AlphaFoldDB" id="A0A2W0HE35"/>
<dbReference type="EC" id="2.7.7.7" evidence="12"/>
<sequence>MESGGSSVKRKSTPARGRIIFHVDMNSFYASVEAAWDPSLKGKPLAIAGNVEERRGIVVTASYEARAKGVKPPMPLWEAKRHCPDLIVRKPDFDKYRKASSSMFQLLYEITPLVEPVSIDEGYMDISDSIRPDQAVKTAEYIQKRLANELSLPSSIGVAPNKFLAKMASDMKKPMGITVLRKRQVQDVLWPLKTIEMHGVGEKTSDKLKKLGIHTIGDLALADRDSLKNHLGIAGLKLNERACGIDSRPVDPDAVSEFKSIGNSTTMPSDITDRAKIRKILMNLADSVARRMRKKEVYAGNVQLTIRYHDWKTITRSRKLQNPVSTHADLLEASWRLFEEYWNQEPIRLLGITAMDLVEKGQAHKQLDLFSYEKDQKEYDLASAVHSIRDKFGESVLLKGTQLSKDKSDNLRDQKRRGTSLEKDFLRDDLFRKKE</sequence>
<evidence type="ECO:0000313" key="14">
    <source>
        <dbReference type="EMBL" id="PYZ99196.1"/>
    </source>
</evidence>
<dbReference type="NCBIfam" id="NF002492">
    <property type="entry name" value="PRK01810.1"/>
    <property type="match status" value="1"/>
</dbReference>
<comment type="caution">
    <text evidence="14">The sequence shown here is derived from an EMBL/GenBank/DDBJ whole genome shotgun (WGS) entry which is preliminary data.</text>
</comment>
<dbReference type="NCBIfam" id="NF002677">
    <property type="entry name" value="PRK02406.1"/>
    <property type="match status" value="1"/>
</dbReference>
<dbReference type="Gene3D" id="3.40.1170.60">
    <property type="match status" value="1"/>
</dbReference>
<evidence type="ECO:0000256" key="2">
    <source>
        <dbReference type="ARBA" id="ARBA00022457"/>
    </source>
</evidence>
<feature type="binding site" evidence="12">
    <location>
        <position position="24"/>
    </location>
    <ligand>
        <name>Mg(2+)</name>
        <dbReference type="ChEBI" id="CHEBI:18420"/>
    </ligand>
</feature>
<dbReference type="GO" id="GO:0006281">
    <property type="term" value="P:DNA repair"/>
    <property type="evidence" value="ECO:0007669"/>
    <property type="project" value="UniProtKB-UniRule"/>
</dbReference>
<dbReference type="GO" id="GO:0000287">
    <property type="term" value="F:magnesium ion binding"/>
    <property type="evidence" value="ECO:0007669"/>
    <property type="project" value="UniProtKB-UniRule"/>
</dbReference>
<dbReference type="GO" id="GO:0005829">
    <property type="term" value="C:cytosol"/>
    <property type="evidence" value="ECO:0007669"/>
    <property type="project" value="TreeGrafter"/>
</dbReference>
<dbReference type="GO" id="GO:0003684">
    <property type="term" value="F:damaged DNA binding"/>
    <property type="evidence" value="ECO:0007669"/>
    <property type="project" value="InterPro"/>
</dbReference>
<dbReference type="GO" id="GO:0042276">
    <property type="term" value="P:error-prone translesion synthesis"/>
    <property type="evidence" value="ECO:0007669"/>
    <property type="project" value="TreeGrafter"/>
</dbReference>
<evidence type="ECO:0000256" key="4">
    <source>
        <dbReference type="ARBA" id="ARBA00022695"/>
    </source>
</evidence>
<organism evidence="14 15">
    <name type="scientific">Alteribacter lacisalsi</name>
    <dbReference type="NCBI Taxonomy" id="2045244"/>
    <lineage>
        <taxon>Bacteria</taxon>
        <taxon>Bacillati</taxon>
        <taxon>Bacillota</taxon>
        <taxon>Bacilli</taxon>
        <taxon>Bacillales</taxon>
        <taxon>Bacillaceae</taxon>
        <taxon>Alteribacter</taxon>
    </lineage>
</organism>
<dbReference type="InterPro" id="IPR001126">
    <property type="entry name" value="UmuC"/>
</dbReference>
<evidence type="ECO:0000256" key="1">
    <source>
        <dbReference type="ARBA" id="ARBA00010945"/>
    </source>
</evidence>
<keyword evidence="4 12" id="KW-0548">Nucleotidyltransferase</keyword>
<dbReference type="FunFam" id="3.30.1490.100:FF:000004">
    <property type="entry name" value="DNA polymerase IV"/>
    <property type="match status" value="1"/>
</dbReference>
<evidence type="ECO:0000259" key="13">
    <source>
        <dbReference type="PROSITE" id="PS50173"/>
    </source>
</evidence>
<keyword evidence="10 12" id="KW-0234">DNA repair</keyword>
<evidence type="ECO:0000256" key="11">
    <source>
        <dbReference type="ARBA" id="ARBA00049244"/>
    </source>
</evidence>
<dbReference type="CDD" id="cd03586">
    <property type="entry name" value="PolY_Pol_IV_kappa"/>
    <property type="match status" value="1"/>
</dbReference>
<keyword evidence="9 12" id="KW-0239">DNA-directed DNA polymerase</keyword>
<accession>A0A2W0HE35</accession>
<dbReference type="RefSeq" id="WP_110519754.1">
    <property type="nucleotide sequence ID" value="NZ_PDOF01000001.1"/>
</dbReference>
<reference evidence="14 15" key="1">
    <citation type="submission" date="2017-10" db="EMBL/GenBank/DDBJ databases">
        <title>Bacillus sp. nov., a halophilic bacterium isolated from a Yangshapao Lake.</title>
        <authorList>
            <person name="Wang H."/>
        </authorList>
    </citation>
    <scope>NUCLEOTIDE SEQUENCE [LARGE SCALE GENOMIC DNA]</scope>
    <source>
        <strain evidence="14 15">YSP-3</strain>
    </source>
</reference>
<dbReference type="GO" id="GO:0009432">
    <property type="term" value="P:SOS response"/>
    <property type="evidence" value="ECO:0007669"/>
    <property type="project" value="TreeGrafter"/>
</dbReference>
<dbReference type="Gene3D" id="1.10.150.20">
    <property type="entry name" value="5' to 3' exonuclease, C-terminal subdomain"/>
    <property type="match status" value="1"/>
</dbReference>
<dbReference type="InterPro" id="IPR017961">
    <property type="entry name" value="DNA_pol_Y-fam_little_finger"/>
</dbReference>
<feature type="domain" description="UmuC" evidence="13">
    <location>
        <begin position="20"/>
        <end position="201"/>
    </location>
</feature>
<dbReference type="GO" id="GO:0006261">
    <property type="term" value="P:DNA-templated DNA replication"/>
    <property type="evidence" value="ECO:0007669"/>
    <property type="project" value="UniProtKB-UniRule"/>
</dbReference>
<dbReference type="InterPro" id="IPR043502">
    <property type="entry name" value="DNA/RNA_pol_sf"/>
</dbReference>
<keyword evidence="6 12" id="KW-0479">Metal-binding</keyword>
<keyword evidence="3 12" id="KW-0808">Transferase</keyword>
<protein>
    <recommendedName>
        <fullName evidence="12">DNA polymerase IV</fullName>
        <shortName evidence="12">Pol IV</shortName>
        <ecNumber evidence="12">2.7.7.7</ecNumber>
    </recommendedName>
</protein>
<dbReference type="EMBL" id="PDOF01000001">
    <property type="protein sequence ID" value="PYZ99196.1"/>
    <property type="molecule type" value="Genomic_DNA"/>
</dbReference>
<dbReference type="InterPro" id="IPR050116">
    <property type="entry name" value="DNA_polymerase-Y"/>
</dbReference>
<evidence type="ECO:0000256" key="7">
    <source>
        <dbReference type="ARBA" id="ARBA00022763"/>
    </source>
</evidence>
<dbReference type="Gene3D" id="3.30.1490.100">
    <property type="entry name" value="DNA polymerase, Y-family, little finger domain"/>
    <property type="match status" value="1"/>
</dbReference>
<proteinExistence type="inferred from homology"/>
<evidence type="ECO:0000256" key="3">
    <source>
        <dbReference type="ARBA" id="ARBA00022679"/>
    </source>
</evidence>
<dbReference type="PANTHER" id="PTHR11076:SF33">
    <property type="entry name" value="DNA POLYMERASE KAPPA"/>
    <property type="match status" value="1"/>
</dbReference>
<keyword evidence="15" id="KW-1185">Reference proteome</keyword>
<evidence type="ECO:0000313" key="15">
    <source>
        <dbReference type="Proteomes" id="UP000248066"/>
    </source>
</evidence>
<comment type="similarity">
    <text evidence="1 12">Belongs to the DNA polymerase type-Y family.</text>
</comment>
<dbReference type="Pfam" id="PF11799">
    <property type="entry name" value="IMS_C"/>
    <property type="match status" value="1"/>
</dbReference>
<name>A0A2W0HE35_9BACI</name>
<keyword evidence="2 12" id="KW-0515">Mutator protein</keyword>
<evidence type="ECO:0000256" key="5">
    <source>
        <dbReference type="ARBA" id="ARBA00022705"/>
    </source>
</evidence>
<comment type="catalytic activity">
    <reaction evidence="11 12">
        <text>DNA(n) + a 2'-deoxyribonucleoside 5'-triphosphate = DNA(n+1) + diphosphate</text>
        <dbReference type="Rhea" id="RHEA:22508"/>
        <dbReference type="Rhea" id="RHEA-COMP:17339"/>
        <dbReference type="Rhea" id="RHEA-COMP:17340"/>
        <dbReference type="ChEBI" id="CHEBI:33019"/>
        <dbReference type="ChEBI" id="CHEBI:61560"/>
        <dbReference type="ChEBI" id="CHEBI:173112"/>
        <dbReference type="EC" id="2.7.7.7"/>
    </reaction>
</comment>